<dbReference type="Proteomes" id="UP000730161">
    <property type="component" value="Unassembled WGS sequence"/>
</dbReference>
<proteinExistence type="predicted"/>
<accession>A0A8J7W641</accession>
<dbReference type="EMBL" id="JWHL01000007">
    <property type="protein sequence ID" value="MBR1369016.1"/>
    <property type="molecule type" value="Genomic_DNA"/>
</dbReference>
<dbReference type="InterPro" id="IPR009183">
    <property type="entry name" value="UCP004962"/>
</dbReference>
<evidence type="ECO:0008006" key="3">
    <source>
        <dbReference type="Google" id="ProtNLM"/>
    </source>
</evidence>
<gene>
    <name evidence="1" type="ORF">RJ53_05660</name>
</gene>
<name>A0A8J7W641_9EURY</name>
<dbReference type="PIRSF" id="PIRSF004962">
    <property type="entry name" value="UCP004962"/>
    <property type="match status" value="1"/>
</dbReference>
<evidence type="ECO:0000313" key="1">
    <source>
        <dbReference type="EMBL" id="MBR1369016.1"/>
    </source>
</evidence>
<evidence type="ECO:0000313" key="2">
    <source>
        <dbReference type="Proteomes" id="UP000730161"/>
    </source>
</evidence>
<keyword evidence="2" id="KW-1185">Reference proteome</keyword>
<dbReference type="Gene3D" id="3.40.50.2300">
    <property type="match status" value="1"/>
</dbReference>
<dbReference type="AlphaFoldDB" id="A0A8J7W641"/>
<dbReference type="Pfam" id="PF09897">
    <property type="entry name" value="DUF2124"/>
    <property type="match status" value="1"/>
</dbReference>
<reference evidence="1" key="1">
    <citation type="submission" date="2014-12" db="EMBL/GenBank/DDBJ databases">
        <authorList>
            <person name="Huang H.-H."/>
            <person name="Chen S.-C."/>
            <person name="Lai M.-C."/>
        </authorList>
    </citation>
    <scope>NUCLEOTIDE SEQUENCE</scope>
    <source>
        <strain evidence="1">K1F9705b</strain>
    </source>
</reference>
<dbReference type="OrthoDB" id="64681at2157"/>
<protein>
    <recommendedName>
        <fullName evidence="3">DUF2124 domain-containing protein</fullName>
    </recommendedName>
</protein>
<sequence>MSTVSTLTGVPGMLRPFKEYLAGKQLPEGSQIVYYGCSGTCTPFVELLSYATRDLGLKNVFVPLLNEAEAHSLHPVSGIGMQVGEKTEVDPAIIIMMGGLAMPGVPVTAEEAAAVISRHDVPAGGVCFMSMFEKSGWLDQIDFELLIDATINPVTITKNV</sequence>
<organism evidence="1 2">
    <name type="scientific">Methanocalculus chunghsingensis</name>
    <dbReference type="NCBI Taxonomy" id="156457"/>
    <lineage>
        <taxon>Archaea</taxon>
        <taxon>Methanobacteriati</taxon>
        <taxon>Methanobacteriota</taxon>
        <taxon>Stenosarchaea group</taxon>
        <taxon>Methanomicrobia</taxon>
        <taxon>Methanomicrobiales</taxon>
        <taxon>Methanocalculaceae</taxon>
        <taxon>Methanocalculus</taxon>
    </lineage>
</organism>
<comment type="caution">
    <text evidence="1">The sequence shown here is derived from an EMBL/GenBank/DDBJ whole genome shotgun (WGS) entry which is preliminary data.</text>
</comment>
<dbReference type="RefSeq" id="WP_211530682.1">
    <property type="nucleotide sequence ID" value="NZ_JWHL01000007.1"/>
</dbReference>